<organism evidence="3">
    <name type="scientific">Candidatus Nitrosarchaeum limnium SFB1</name>
    <dbReference type="NCBI Taxonomy" id="886738"/>
    <lineage>
        <taxon>Archaea</taxon>
        <taxon>Nitrososphaerota</taxon>
        <taxon>Nitrososphaeria</taxon>
        <taxon>Nitrosopumilales</taxon>
        <taxon>Nitrosopumilaceae</taxon>
        <taxon>Nitrosarchaeum</taxon>
    </lineage>
</organism>
<protein>
    <recommendedName>
        <fullName evidence="2">Activator of Hsp90 ATPase homologue 1/2-like C-terminal domain-containing protein</fullName>
    </recommendedName>
</protein>
<dbReference type="STRING" id="886738.Nlim_0279"/>
<evidence type="ECO:0000313" key="3">
    <source>
        <dbReference type="EMBL" id="EGG42854.1"/>
    </source>
</evidence>
<reference evidence="3" key="1">
    <citation type="journal article" date="2011" name="PLoS ONE">
        <title>Genome of a low-salinity ammonia-oxidizing archaeon determined by single-cell and metagenomic analysis.</title>
        <authorList>
            <person name="Blainey P.C."/>
            <person name="Mosier A.C."/>
            <person name="Potanina A."/>
            <person name="Francis C.A."/>
            <person name="Quake S.R."/>
        </authorList>
    </citation>
    <scope>NUCLEOTIDE SEQUENCE [LARGE SCALE GENOMIC DNA]</scope>
    <source>
        <strain evidence="3">SFB1</strain>
    </source>
</reference>
<dbReference type="InterPro" id="IPR023393">
    <property type="entry name" value="START-like_dom_sf"/>
</dbReference>
<dbReference type="Proteomes" id="UP000004348">
    <property type="component" value="Chromosome"/>
</dbReference>
<dbReference type="CDD" id="cd07814">
    <property type="entry name" value="SRPBCC_CalC_Aha1-like"/>
    <property type="match status" value="1"/>
</dbReference>
<evidence type="ECO:0000259" key="2">
    <source>
        <dbReference type="Pfam" id="PF08327"/>
    </source>
</evidence>
<comment type="caution">
    <text evidence="3">The sequence shown here is derived from an EMBL/GenBank/DDBJ whole genome shotgun (WGS) entry which is preliminary data.</text>
</comment>
<dbReference type="SUPFAM" id="SSF55961">
    <property type="entry name" value="Bet v1-like"/>
    <property type="match status" value="1"/>
</dbReference>
<evidence type="ECO:0000256" key="1">
    <source>
        <dbReference type="ARBA" id="ARBA00006817"/>
    </source>
</evidence>
<dbReference type="AlphaFoldDB" id="F3KII1"/>
<dbReference type="InterPro" id="IPR013538">
    <property type="entry name" value="ASHA1/2-like_C"/>
</dbReference>
<feature type="domain" description="Activator of Hsp90 ATPase homologue 1/2-like C-terminal" evidence="2">
    <location>
        <begin position="15"/>
        <end position="141"/>
    </location>
</feature>
<dbReference type="Gene3D" id="3.30.530.20">
    <property type="match status" value="1"/>
</dbReference>
<sequence>MKNELTVRKTVKISANASKVWDAITNPKVIKKYLFGTKVISTWKVGSEIIFEGNWEGKKFRDKGIIEKIEIQKLFQYTYWSIFSGMEDKKENYSLVTFELSGDDKTTKLTVSQKGFADKASQEHSDKGWRTVLQKIKVLLEE</sequence>
<name>F3KII1_9ARCH</name>
<gene>
    <name evidence="3" type="ORF">Nlim_0279</name>
</gene>
<accession>F3KII1</accession>
<dbReference type="Pfam" id="PF08327">
    <property type="entry name" value="AHSA1"/>
    <property type="match status" value="1"/>
</dbReference>
<dbReference type="EMBL" id="AEGP01000020">
    <property type="protein sequence ID" value="EGG42854.1"/>
    <property type="molecule type" value="Genomic_DNA"/>
</dbReference>
<proteinExistence type="inferred from homology"/>
<dbReference type="HOGENOM" id="CLU_108923_4_1_2"/>
<comment type="similarity">
    <text evidence="1">Belongs to the AHA1 family.</text>
</comment>